<dbReference type="PANTHER" id="PTHR43661">
    <property type="entry name" value="D-XYLONATE DEHYDRATASE"/>
    <property type="match status" value="1"/>
</dbReference>
<comment type="catalytic activity">
    <reaction evidence="15">
        <text>(2R,3R)-2,3-dihydroxy-3-methylpentanoate = (S)-3-methyl-2-oxopentanoate + H2O</text>
        <dbReference type="Rhea" id="RHEA:27694"/>
        <dbReference type="ChEBI" id="CHEBI:15377"/>
        <dbReference type="ChEBI" id="CHEBI:35146"/>
        <dbReference type="ChEBI" id="CHEBI:49258"/>
        <dbReference type="EC" id="4.2.1.9"/>
    </reaction>
</comment>
<keyword evidence="5 15" id="KW-0479">Metal-binding</keyword>
<dbReference type="InterPro" id="IPR020558">
    <property type="entry name" value="DiOHA_6PGluconate_deHydtase_CS"/>
</dbReference>
<feature type="binding site" evidence="15">
    <location>
        <position position="472"/>
    </location>
    <ligand>
        <name>Mg(2+)</name>
        <dbReference type="ChEBI" id="CHEBI:18420"/>
    </ligand>
</feature>
<dbReference type="PROSITE" id="PS00887">
    <property type="entry name" value="ILVD_EDD_2"/>
    <property type="match status" value="1"/>
</dbReference>
<dbReference type="NCBIfam" id="TIGR00110">
    <property type="entry name" value="ilvD"/>
    <property type="match status" value="1"/>
</dbReference>
<dbReference type="UniPathway" id="UPA00047">
    <property type="reaction ID" value="UER00057"/>
</dbReference>
<keyword evidence="9 15" id="KW-0456">Lyase</keyword>
<evidence type="ECO:0000256" key="11">
    <source>
        <dbReference type="ARBA" id="ARBA00029304"/>
    </source>
</evidence>
<dbReference type="InterPro" id="IPR000581">
    <property type="entry name" value="ILV_EDD_N"/>
</dbReference>
<comment type="pathway">
    <text evidence="13 15">Amino-acid biosynthesis; L-isoleucine biosynthesis; L-isoleucine from 2-oxobutanoate: step 3/4.</text>
</comment>
<evidence type="ECO:0000256" key="5">
    <source>
        <dbReference type="ARBA" id="ARBA00022723"/>
    </source>
</evidence>
<dbReference type="SUPFAM" id="SSF143975">
    <property type="entry name" value="IlvD/EDD N-terminal domain-like"/>
    <property type="match status" value="1"/>
</dbReference>
<keyword evidence="3 15" id="KW-0028">Amino-acid biosynthesis</keyword>
<dbReference type="SUPFAM" id="SSF52016">
    <property type="entry name" value="LeuD/IlvD-like"/>
    <property type="match status" value="1"/>
</dbReference>
<dbReference type="InterPro" id="IPR056740">
    <property type="entry name" value="ILV_EDD_C"/>
</dbReference>
<feature type="domain" description="Dihydroxy-acid/6-phosphogluconate dehydratase N-terminal" evidence="16">
    <location>
        <begin position="61"/>
        <end position="378"/>
    </location>
</feature>
<evidence type="ECO:0000256" key="9">
    <source>
        <dbReference type="ARBA" id="ARBA00023239"/>
    </source>
</evidence>
<gene>
    <name evidence="15" type="primary">ilvD</name>
    <name evidence="18" type="ORF">DES36_10680</name>
</gene>
<evidence type="ECO:0000313" key="18">
    <source>
        <dbReference type="EMBL" id="RBP65969.1"/>
    </source>
</evidence>
<dbReference type="Proteomes" id="UP000253490">
    <property type="component" value="Unassembled WGS sequence"/>
</dbReference>
<dbReference type="PANTHER" id="PTHR43661:SF3">
    <property type="entry name" value="D-XYLONATE DEHYDRATASE YAGF-RELATED"/>
    <property type="match status" value="1"/>
</dbReference>
<organism evidence="18 19">
    <name type="scientific">Alkalibaculum bacchi</name>
    <dbReference type="NCBI Taxonomy" id="645887"/>
    <lineage>
        <taxon>Bacteria</taxon>
        <taxon>Bacillati</taxon>
        <taxon>Bacillota</taxon>
        <taxon>Clostridia</taxon>
        <taxon>Eubacteriales</taxon>
        <taxon>Eubacteriaceae</taxon>
        <taxon>Alkalibaculum</taxon>
    </lineage>
</organism>
<evidence type="ECO:0000256" key="7">
    <source>
        <dbReference type="ARBA" id="ARBA00023004"/>
    </source>
</evidence>
<dbReference type="InterPro" id="IPR042096">
    <property type="entry name" value="Dihydro-acid_dehy_C"/>
</dbReference>
<comment type="cofactor">
    <cofactor evidence="1 15">
        <name>Mg(2+)</name>
        <dbReference type="ChEBI" id="CHEBI:18420"/>
    </cofactor>
</comment>
<evidence type="ECO:0000259" key="17">
    <source>
        <dbReference type="Pfam" id="PF24877"/>
    </source>
</evidence>
<feature type="binding site" description="via carbamate group" evidence="15">
    <location>
        <position position="151"/>
    </location>
    <ligand>
        <name>Mg(2+)</name>
        <dbReference type="ChEBI" id="CHEBI:18420"/>
    </ligand>
</feature>
<dbReference type="AlphaFoldDB" id="A0A366IBC0"/>
<evidence type="ECO:0000256" key="1">
    <source>
        <dbReference type="ARBA" id="ARBA00001946"/>
    </source>
</evidence>
<dbReference type="Gene3D" id="3.50.30.80">
    <property type="entry name" value="IlvD/EDD C-terminal domain-like"/>
    <property type="match status" value="1"/>
</dbReference>
<protein>
    <recommendedName>
        <fullName evidence="14 15">Dihydroxy-acid dehydratase</fullName>
        <shortName evidence="15">DAD</shortName>
        <ecNumber evidence="14 15">4.2.1.9</ecNumber>
    </recommendedName>
</protein>
<proteinExistence type="inferred from homology"/>
<dbReference type="EC" id="4.2.1.9" evidence="14 15"/>
<dbReference type="GO" id="GO:0000287">
    <property type="term" value="F:magnesium ion binding"/>
    <property type="evidence" value="ECO:0007669"/>
    <property type="project" value="UniProtKB-UniRule"/>
</dbReference>
<dbReference type="InterPro" id="IPR004404">
    <property type="entry name" value="DihydroxyA_deHydtase"/>
</dbReference>
<comment type="caution">
    <text evidence="15">Lacks conserved residue(s) required for the propagation of feature annotation.</text>
</comment>
<sequence length="588" mass="62859">MDGCIKIEILINKNRTLHIQFSEYFERDEEMRSDSVKKGMQQAPHRSLFNALGMTKEELERPLIGIVSSYNEIVPGHINLDKIVDAVKMGVAMAGGTPVVIPAIAVCDGIAMGHLGMKYSLVTRDLIADSTEAMTMAHAFDGLVMVPNCDKNVPGLLMAAARVNIPTIFVSGGPMLAGRVKGQKTSLSSMFEAVGAYSAGKMSLEDVEEFENKVCPTCGSCSGMYTANSMNCLTEVIGMALKGNGTIPAVYSARIQLAKHAGMKIMELLEKDIKPRDIMTEDAFMNALAVDMALGCSTNTMLHLPAIAHESGVKLNLDIANEISARTPNLCHLAPAGHTYIEELNEAGGVYAVMNELNKKKLIKTDLITCTGKTVGENIKDCINTDPEVIRPIEKPYSETGGIAVLKGNLAPDSCVVKRSAVAPEMMKHEGPARVFDCEENAITAIKDGKIVAGDVVVIRYEGPKGGPGMREMLNPTSAIAGMGLGSTVALITDGRFSGASRGASIGHVSPEAAVGGNIALIEEGDLIKIDINANTIDFEVSKEELEKRRANWKPRAPKVTTGYLARYAHLVTSADKGAILQLPGIEE</sequence>
<keyword evidence="8 15" id="KW-0411">Iron-sulfur</keyword>
<comment type="similarity">
    <text evidence="2 15">Belongs to the IlvD/Edd family.</text>
</comment>
<feature type="modified residue" description="N6-carboxylysine" evidence="15">
    <location>
        <position position="151"/>
    </location>
</feature>
<evidence type="ECO:0000256" key="15">
    <source>
        <dbReference type="HAMAP-Rule" id="MF_00012"/>
    </source>
</evidence>
<dbReference type="InterPro" id="IPR037237">
    <property type="entry name" value="IlvD/EDD_N"/>
</dbReference>
<comment type="subunit">
    <text evidence="15">Homodimer.</text>
</comment>
<accession>A0A366IBC0</accession>
<evidence type="ECO:0000256" key="6">
    <source>
        <dbReference type="ARBA" id="ARBA00022842"/>
    </source>
</evidence>
<comment type="caution">
    <text evidence="18">The sequence shown here is derived from an EMBL/GenBank/DDBJ whole genome shotgun (WGS) entry which is preliminary data.</text>
</comment>
<dbReference type="Pfam" id="PF24877">
    <property type="entry name" value="ILV_EDD_C"/>
    <property type="match status" value="1"/>
</dbReference>
<dbReference type="HAMAP" id="MF_00012">
    <property type="entry name" value="IlvD"/>
    <property type="match status" value="1"/>
</dbReference>
<comment type="function">
    <text evidence="15">Functions in the biosynthesis of branched-chain amino acids. Catalyzes the dehydration of (2R,3R)-2,3-dihydroxy-3-methylpentanoate (2,3-dihydroxy-3-methylvalerate) into 2-oxo-3-methylpentanoate (2-oxo-3-methylvalerate) and of (2R)-2,3-dihydroxy-3-methylbutanoate (2,3-dihydroxyisovalerate) into 2-oxo-3-methylbutanoate (2-oxoisovalerate), the penultimate precursor to L-isoleucine and L-valine, respectively.</text>
</comment>
<dbReference type="Pfam" id="PF00920">
    <property type="entry name" value="ILVD_EDD_N"/>
    <property type="match status" value="1"/>
</dbReference>
<evidence type="ECO:0000256" key="2">
    <source>
        <dbReference type="ARBA" id="ARBA00006486"/>
    </source>
</evidence>
<reference evidence="18 19" key="1">
    <citation type="submission" date="2018-06" db="EMBL/GenBank/DDBJ databases">
        <title>Genomic Encyclopedia of Type Strains, Phase IV (KMG-IV): sequencing the most valuable type-strain genomes for metagenomic binning, comparative biology and taxonomic classification.</title>
        <authorList>
            <person name="Goeker M."/>
        </authorList>
    </citation>
    <scope>NUCLEOTIDE SEQUENCE [LARGE SCALE GENOMIC DNA]</scope>
    <source>
        <strain evidence="18 19">DSM 22112</strain>
    </source>
</reference>
<feature type="binding site" evidence="15">
    <location>
        <position position="108"/>
    </location>
    <ligand>
        <name>Mg(2+)</name>
        <dbReference type="ChEBI" id="CHEBI:18420"/>
    </ligand>
</feature>
<keyword evidence="19" id="KW-1185">Reference proteome</keyword>
<name>A0A366IBC0_9FIRM</name>
<keyword evidence="7 15" id="KW-0408">Iron</keyword>
<dbReference type="EMBL" id="QNRX01000006">
    <property type="protein sequence ID" value="RBP65969.1"/>
    <property type="molecule type" value="Genomic_DNA"/>
</dbReference>
<dbReference type="FunFam" id="3.50.30.80:FF:000001">
    <property type="entry name" value="Dihydroxy-acid dehydratase"/>
    <property type="match status" value="1"/>
</dbReference>
<evidence type="ECO:0000259" key="16">
    <source>
        <dbReference type="Pfam" id="PF00920"/>
    </source>
</evidence>
<dbReference type="PROSITE" id="PS00886">
    <property type="entry name" value="ILVD_EDD_1"/>
    <property type="match status" value="1"/>
</dbReference>
<evidence type="ECO:0000313" key="19">
    <source>
        <dbReference type="Proteomes" id="UP000253490"/>
    </source>
</evidence>
<comment type="cofactor">
    <cofactor evidence="15">
        <name>[2Fe-2S] cluster</name>
        <dbReference type="ChEBI" id="CHEBI:190135"/>
    </cofactor>
    <text evidence="15">Binds 1 [2Fe-2S] cluster per subunit. This cluster acts as a Lewis acid cofactor.</text>
</comment>
<dbReference type="GO" id="GO:0009097">
    <property type="term" value="P:isoleucine biosynthetic process"/>
    <property type="evidence" value="ECO:0007669"/>
    <property type="project" value="UniProtKB-UniRule"/>
</dbReference>
<evidence type="ECO:0000256" key="12">
    <source>
        <dbReference type="ARBA" id="ARBA00029436"/>
    </source>
</evidence>
<keyword evidence="4 15" id="KW-0001">2Fe-2S</keyword>
<evidence type="ECO:0000256" key="14">
    <source>
        <dbReference type="ARBA" id="ARBA00029490"/>
    </source>
</evidence>
<evidence type="ECO:0000256" key="8">
    <source>
        <dbReference type="ARBA" id="ARBA00023014"/>
    </source>
</evidence>
<dbReference type="GO" id="GO:0009099">
    <property type="term" value="P:L-valine biosynthetic process"/>
    <property type="evidence" value="ECO:0007669"/>
    <property type="project" value="UniProtKB-UniRule"/>
</dbReference>
<dbReference type="UniPathway" id="UPA00049">
    <property type="reaction ID" value="UER00061"/>
</dbReference>
<keyword evidence="10 15" id="KW-0100">Branched-chain amino acid biosynthesis</keyword>
<dbReference type="GO" id="GO:0004160">
    <property type="term" value="F:dihydroxy-acid dehydratase activity"/>
    <property type="evidence" value="ECO:0007669"/>
    <property type="project" value="UniProtKB-UniRule"/>
</dbReference>
<evidence type="ECO:0000256" key="4">
    <source>
        <dbReference type="ARBA" id="ARBA00022714"/>
    </source>
</evidence>
<keyword evidence="6 15" id="KW-0460">Magnesium</keyword>
<feature type="active site" description="Proton acceptor" evidence="15">
    <location>
        <position position="498"/>
    </location>
</feature>
<dbReference type="NCBIfam" id="NF002068">
    <property type="entry name" value="PRK00911.1"/>
    <property type="match status" value="1"/>
</dbReference>
<dbReference type="GO" id="GO:0051537">
    <property type="term" value="F:2 iron, 2 sulfur cluster binding"/>
    <property type="evidence" value="ECO:0007669"/>
    <property type="project" value="UniProtKB-UniRule"/>
</dbReference>
<evidence type="ECO:0000256" key="10">
    <source>
        <dbReference type="ARBA" id="ARBA00023304"/>
    </source>
</evidence>
<evidence type="ECO:0000256" key="3">
    <source>
        <dbReference type="ARBA" id="ARBA00022605"/>
    </source>
</evidence>
<feature type="domain" description="Dihydroxy-acid/6-phosphogluconate dehydratase C-terminal" evidence="17">
    <location>
        <begin position="388"/>
        <end position="579"/>
    </location>
</feature>
<comment type="pathway">
    <text evidence="12 15">Amino-acid biosynthesis; L-valine biosynthesis; L-valine from pyruvate: step 3/4.</text>
</comment>
<dbReference type="GO" id="GO:0005829">
    <property type="term" value="C:cytosol"/>
    <property type="evidence" value="ECO:0007669"/>
    <property type="project" value="TreeGrafter"/>
</dbReference>
<evidence type="ECO:0000256" key="13">
    <source>
        <dbReference type="ARBA" id="ARBA00029437"/>
    </source>
</evidence>
<feature type="binding site" evidence="15">
    <location>
        <position position="150"/>
    </location>
    <ligand>
        <name>Mg(2+)</name>
        <dbReference type="ChEBI" id="CHEBI:18420"/>
    </ligand>
</feature>
<comment type="catalytic activity">
    <reaction evidence="11">
        <text>(2R)-2,3-dihydroxy-3-methylbutanoate = 3-methyl-2-oxobutanoate + H2O</text>
        <dbReference type="Rhea" id="RHEA:24809"/>
        <dbReference type="ChEBI" id="CHEBI:11851"/>
        <dbReference type="ChEBI" id="CHEBI:15377"/>
        <dbReference type="ChEBI" id="CHEBI:49072"/>
        <dbReference type="EC" id="4.2.1.9"/>
    </reaction>
    <physiologicalReaction direction="left-to-right" evidence="11">
        <dbReference type="Rhea" id="RHEA:24810"/>
    </physiologicalReaction>
</comment>